<dbReference type="GO" id="GO:0005737">
    <property type="term" value="C:cytoplasm"/>
    <property type="evidence" value="ECO:0007669"/>
    <property type="project" value="TreeGrafter"/>
</dbReference>
<dbReference type="CDD" id="cd16118">
    <property type="entry name" value="UBX2_UBXN9"/>
    <property type="match status" value="1"/>
</dbReference>
<dbReference type="PANTHER" id="PTHR46467:SF1">
    <property type="entry name" value="TETHER CONTAINING UBX DOMAIN FOR GLUT4"/>
    <property type="match status" value="1"/>
</dbReference>
<dbReference type="Gene3D" id="3.10.20.90">
    <property type="entry name" value="Phosphatidylinositol 3-kinase Catalytic Subunit, Chain A, domain 1"/>
    <property type="match status" value="2"/>
</dbReference>
<name>A0AAJ6YE55_9HYME</name>
<keyword evidence="3" id="KW-1185">Reference proteome</keyword>
<dbReference type="GO" id="GO:0005634">
    <property type="term" value="C:nucleus"/>
    <property type="evidence" value="ECO:0007669"/>
    <property type="project" value="TreeGrafter"/>
</dbReference>
<dbReference type="InterPro" id="IPR021569">
    <property type="entry name" value="TUG-UBL1"/>
</dbReference>
<feature type="compositionally biased region" description="Basic and acidic residues" evidence="1">
    <location>
        <begin position="180"/>
        <end position="190"/>
    </location>
</feature>
<organism evidence="3 4">
    <name type="scientific">Ceratosolen solmsi marchali</name>
    <dbReference type="NCBI Taxonomy" id="326594"/>
    <lineage>
        <taxon>Eukaryota</taxon>
        <taxon>Metazoa</taxon>
        <taxon>Ecdysozoa</taxon>
        <taxon>Arthropoda</taxon>
        <taxon>Hexapoda</taxon>
        <taxon>Insecta</taxon>
        <taxon>Pterygota</taxon>
        <taxon>Neoptera</taxon>
        <taxon>Endopterygota</taxon>
        <taxon>Hymenoptera</taxon>
        <taxon>Apocrita</taxon>
        <taxon>Proctotrupomorpha</taxon>
        <taxon>Chalcidoidea</taxon>
        <taxon>Agaonidae</taxon>
        <taxon>Agaoninae</taxon>
        <taxon>Ceratosolen</taxon>
    </lineage>
</organism>
<gene>
    <name evidence="4" type="primary">LOC105361007</name>
</gene>
<dbReference type="SUPFAM" id="SSF54236">
    <property type="entry name" value="Ubiquitin-like"/>
    <property type="match status" value="2"/>
</dbReference>
<accession>A0AAJ6YE55</accession>
<dbReference type="InterPro" id="IPR001012">
    <property type="entry name" value="UBX_dom"/>
</dbReference>
<evidence type="ECO:0000256" key="1">
    <source>
        <dbReference type="SAM" id="MobiDB-lite"/>
    </source>
</evidence>
<feature type="region of interest" description="Disordered" evidence="1">
    <location>
        <begin position="174"/>
        <end position="200"/>
    </location>
</feature>
<dbReference type="GeneID" id="105361007"/>
<feature type="domain" description="UBX" evidence="2">
    <location>
        <begin position="350"/>
        <end position="425"/>
    </location>
</feature>
<dbReference type="PROSITE" id="PS50033">
    <property type="entry name" value="UBX"/>
    <property type="match status" value="1"/>
</dbReference>
<evidence type="ECO:0000259" key="2">
    <source>
        <dbReference type="PROSITE" id="PS50033"/>
    </source>
</evidence>
<dbReference type="AlphaFoldDB" id="A0AAJ6YE55"/>
<dbReference type="CDD" id="cd16105">
    <property type="entry name" value="Ubl_ASPSCR1_like"/>
    <property type="match status" value="1"/>
</dbReference>
<sequence length="453" mass="51516">MATNKCVTVLTPNGRRSNIKISPNSTILQVLEEVCQKYDFNPDEYDLKHYNQILDVNLIFRYSNISNNASLEMVKCKNPRKVSNVGICIQLENGDRLTGEYFPNVNITTILQDLNIQYNTNSAVIIYTQREICGKDFETVTLRSLGLGSGKALFRLLERNPDTLKDQAHVYVPSKSKVSKPNENEDDKVRPKPVMDPNKSTVLNPISIIKAKKEHLQTSNDTQKAKETENKITTPLCSTNLNKEIENENENAMEIHENDEPMPNKTVKEEIKEPPIEFLGERNALLFNQAGAEAIDQDDIPDDFFDLTVNDAKILLRDVKRMQSMLEDAPLITAAQRELEENKTKLNILHKYQQAVIRIQFPNQFVLQGLFGPLETVQSIKDFIKTYLEHPEEDFVLYTSPPRCDLVADKHLFDQNLVPTAIIYYSGSSDLKLEVKSKLTDPTIASTQAVKTR</sequence>
<evidence type="ECO:0000313" key="4">
    <source>
        <dbReference type="RefSeq" id="XP_011496389.1"/>
    </source>
</evidence>
<dbReference type="GO" id="GO:0006886">
    <property type="term" value="P:intracellular protein transport"/>
    <property type="evidence" value="ECO:0007669"/>
    <property type="project" value="TreeGrafter"/>
</dbReference>
<dbReference type="Proteomes" id="UP000695007">
    <property type="component" value="Unplaced"/>
</dbReference>
<dbReference type="RefSeq" id="XP_011496389.1">
    <property type="nucleotide sequence ID" value="XM_011498087.1"/>
</dbReference>
<reference evidence="4" key="1">
    <citation type="submission" date="2025-08" db="UniProtKB">
        <authorList>
            <consortium name="RefSeq"/>
        </authorList>
    </citation>
    <scope>IDENTIFICATION</scope>
</reference>
<proteinExistence type="predicted"/>
<dbReference type="KEGG" id="csol:105361007"/>
<dbReference type="InterPro" id="IPR029071">
    <property type="entry name" value="Ubiquitin-like_domsf"/>
</dbReference>
<dbReference type="GO" id="GO:0012506">
    <property type="term" value="C:vesicle membrane"/>
    <property type="evidence" value="ECO:0007669"/>
    <property type="project" value="TreeGrafter"/>
</dbReference>
<evidence type="ECO:0000313" key="3">
    <source>
        <dbReference type="Proteomes" id="UP000695007"/>
    </source>
</evidence>
<dbReference type="Pfam" id="PF00789">
    <property type="entry name" value="UBX"/>
    <property type="match status" value="1"/>
</dbReference>
<dbReference type="PANTHER" id="PTHR46467">
    <property type="entry name" value="TETHER CONTAINING UBX DOMAIN FOR GLUT4"/>
    <property type="match status" value="1"/>
</dbReference>
<protein>
    <submittedName>
        <fullName evidence="4">Tether containing UBX domain for GLUT4</fullName>
    </submittedName>
</protein>
<dbReference type="Pfam" id="PF11470">
    <property type="entry name" value="TUG-UBL1"/>
    <property type="match status" value="1"/>
</dbReference>
<dbReference type="GO" id="GO:0042593">
    <property type="term" value="P:glucose homeostasis"/>
    <property type="evidence" value="ECO:0007669"/>
    <property type="project" value="TreeGrafter"/>
</dbReference>